<comment type="caution">
    <text evidence="1">The sequence shown here is derived from an EMBL/GenBank/DDBJ whole genome shotgun (WGS) entry which is preliminary data.</text>
</comment>
<gene>
    <name evidence="1" type="ORF">FA95DRAFT_1551990</name>
</gene>
<organism evidence="1 2">
    <name type="scientific">Auriscalpium vulgare</name>
    <dbReference type="NCBI Taxonomy" id="40419"/>
    <lineage>
        <taxon>Eukaryota</taxon>
        <taxon>Fungi</taxon>
        <taxon>Dikarya</taxon>
        <taxon>Basidiomycota</taxon>
        <taxon>Agaricomycotina</taxon>
        <taxon>Agaricomycetes</taxon>
        <taxon>Russulales</taxon>
        <taxon>Auriscalpiaceae</taxon>
        <taxon>Auriscalpium</taxon>
    </lineage>
</organism>
<proteinExistence type="predicted"/>
<reference evidence="1" key="1">
    <citation type="submission" date="2021-02" db="EMBL/GenBank/DDBJ databases">
        <authorList>
            <consortium name="DOE Joint Genome Institute"/>
            <person name="Ahrendt S."/>
            <person name="Looney B.P."/>
            <person name="Miyauchi S."/>
            <person name="Morin E."/>
            <person name="Drula E."/>
            <person name="Courty P.E."/>
            <person name="Chicoki N."/>
            <person name="Fauchery L."/>
            <person name="Kohler A."/>
            <person name="Kuo A."/>
            <person name="Labutti K."/>
            <person name="Pangilinan J."/>
            <person name="Lipzen A."/>
            <person name="Riley R."/>
            <person name="Andreopoulos W."/>
            <person name="He G."/>
            <person name="Johnson J."/>
            <person name="Barry K.W."/>
            <person name="Grigoriev I.V."/>
            <person name="Nagy L."/>
            <person name="Hibbett D."/>
            <person name="Henrissat B."/>
            <person name="Matheny P.B."/>
            <person name="Labbe J."/>
            <person name="Martin F."/>
        </authorList>
    </citation>
    <scope>NUCLEOTIDE SEQUENCE</scope>
    <source>
        <strain evidence="1">FP105234-sp</strain>
    </source>
</reference>
<reference evidence="1" key="2">
    <citation type="journal article" date="2022" name="New Phytol.">
        <title>Evolutionary transition to the ectomycorrhizal habit in the genomes of a hyperdiverse lineage of mushroom-forming fungi.</title>
        <authorList>
            <person name="Looney B."/>
            <person name="Miyauchi S."/>
            <person name="Morin E."/>
            <person name="Drula E."/>
            <person name="Courty P.E."/>
            <person name="Kohler A."/>
            <person name="Kuo A."/>
            <person name="LaButti K."/>
            <person name="Pangilinan J."/>
            <person name="Lipzen A."/>
            <person name="Riley R."/>
            <person name="Andreopoulos W."/>
            <person name="He G."/>
            <person name="Johnson J."/>
            <person name="Nolan M."/>
            <person name="Tritt A."/>
            <person name="Barry K.W."/>
            <person name="Grigoriev I.V."/>
            <person name="Nagy L.G."/>
            <person name="Hibbett D."/>
            <person name="Henrissat B."/>
            <person name="Matheny P.B."/>
            <person name="Labbe J."/>
            <person name="Martin F.M."/>
        </authorList>
    </citation>
    <scope>NUCLEOTIDE SEQUENCE</scope>
    <source>
        <strain evidence="1">FP105234-sp</strain>
    </source>
</reference>
<dbReference type="EMBL" id="MU275838">
    <property type="protein sequence ID" value="KAI0054177.1"/>
    <property type="molecule type" value="Genomic_DNA"/>
</dbReference>
<sequence length="476" mass="50856">MTQLINALDRFDSACHRTIPAPVVCRAVVESCKDNVAVFGKAVGVLALQLKVLATRDDVRRTRQMLLVLYGASAEISNAWQSIVPHITTVQPFLRDHPPRASKARPGAVSLPSPAGSSSVPSSASPAAPSFAPLRLPTFDGPLSAGRTHIARRHAGSFSYKDVEIGASLPFDEEPLVQGGVVFSHAQDTPTPRAALRQAGFFSPSPGGPFSATMSPGRSFRKGSVSPREAHSRQGSQSSLIASSTTSPFTSAQPPIIDAPQDYSTLVDKEAIDAMTKAVEVASPVWAMMKTMTADIPEQSTEMLEALERAQGITQQLKEGLEALQDGSVVDRKSLREDAHLFVKVVVQLSNNIKLYGASHPMSSALRTNMVKLTNATEEFVILLHVSSFSATTTARSYTPMVNGFSSNAATVPVDDGRLGANLSRSRSALAAASRRLASPLQRDMPHSALPHQTFKVTSPPPRLTRGMTDDALDVF</sequence>
<protein>
    <submittedName>
        <fullName evidence="1">Uncharacterized protein</fullName>
    </submittedName>
</protein>
<accession>A0ACB8SDD0</accession>
<keyword evidence="2" id="KW-1185">Reference proteome</keyword>
<name>A0ACB8SDD0_9AGAM</name>
<evidence type="ECO:0000313" key="2">
    <source>
        <dbReference type="Proteomes" id="UP000814033"/>
    </source>
</evidence>
<dbReference type="Proteomes" id="UP000814033">
    <property type="component" value="Unassembled WGS sequence"/>
</dbReference>
<evidence type="ECO:0000313" key="1">
    <source>
        <dbReference type="EMBL" id="KAI0054177.1"/>
    </source>
</evidence>